<name>A0A914NFV4_MELIC</name>
<reference evidence="3" key="1">
    <citation type="submission" date="2022-11" db="UniProtKB">
        <authorList>
            <consortium name="WormBaseParasite"/>
        </authorList>
    </citation>
    <scope>IDENTIFICATION</scope>
</reference>
<sequence>MLRQYTGDENRTLIRQIELLLVQNQQLHNRSDAFYNEQKELQEKLQHLRRHKEKLEEKIMEQYKAMDSRKLERPTFMKRAAKALIAKAKENI</sequence>
<dbReference type="GO" id="GO:0008017">
    <property type="term" value="F:microtubule binding"/>
    <property type="evidence" value="ECO:0007669"/>
    <property type="project" value="TreeGrafter"/>
</dbReference>
<dbReference type="GO" id="GO:0030705">
    <property type="term" value="P:cytoskeleton-dependent intracellular transport"/>
    <property type="evidence" value="ECO:0007669"/>
    <property type="project" value="TreeGrafter"/>
</dbReference>
<dbReference type="Proteomes" id="UP000887563">
    <property type="component" value="Unplaced"/>
</dbReference>
<dbReference type="GO" id="GO:0051959">
    <property type="term" value="F:dynein light intermediate chain binding"/>
    <property type="evidence" value="ECO:0007669"/>
    <property type="project" value="TreeGrafter"/>
</dbReference>
<feature type="coiled-coil region" evidence="1">
    <location>
        <begin position="24"/>
        <end position="65"/>
    </location>
</feature>
<protein>
    <submittedName>
        <fullName evidence="3">Uncharacterized protein</fullName>
    </submittedName>
</protein>
<organism evidence="2 3">
    <name type="scientific">Meloidogyne incognita</name>
    <name type="common">Southern root-knot nematode worm</name>
    <name type="synonym">Oxyuris incognita</name>
    <dbReference type="NCBI Taxonomy" id="6306"/>
    <lineage>
        <taxon>Eukaryota</taxon>
        <taxon>Metazoa</taxon>
        <taxon>Ecdysozoa</taxon>
        <taxon>Nematoda</taxon>
        <taxon>Chromadorea</taxon>
        <taxon>Rhabditida</taxon>
        <taxon>Tylenchina</taxon>
        <taxon>Tylenchomorpha</taxon>
        <taxon>Tylenchoidea</taxon>
        <taxon>Meloidogynidae</taxon>
        <taxon>Meloidogyninae</taxon>
        <taxon>Meloidogyne</taxon>
        <taxon>Meloidogyne incognita group</taxon>
    </lineage>
</organism>
<evidence type="ECO:0000256" key="1">
    <source>
        <dbReference type="SAM" id="Coils"/>
    </source>
</evidence>
<proteinExistence type="predicted"/>
<dbReference type="WBParaSite" id="Minc3s04601g36633">
    <property type="protein sequence ID" value="Minc3s04601g36633"/>
    <property type="gene ID" value="Minc3s04601g36633"/>
</dbReference>
<evidence type="ECO:0000313" key="2">
    <source>
        <dbReference type="Proteomes" id="UP000887563"/>
    </source>
</evidence>
<keyword evidence="2" id="KW-1185">Reference proteome</keyword>
<dbReference type="GO" id="GO:0005813">
    <property type="term" value="C:centrosome"/>
    <property type="evidence" value="ECO:0007669"/>
    <property type="project" value="TreeGrafter"/>
</dbReference>
<dbReference type="GO" id="GO:0031122">
    <property type="term" value="P:cytoplasmic microtubule organization"/>
    <property type="evidence" value="ECO:0007669"/>
    <property type="project" value="TreeGrafter"/>
</dbReference>
<dbReference type="PANTHER" id="PTHR18947">
    <property type="entry name" value="HOOK PROTEINS"/>
    <property type="match status" value="1"/>
</dbReference>
<keyword evidence="1" id="KW-0175">Coiled coil</keyword>
<dbReference type="GO" id="GO:0005737">
    <property type="term" value="C:cytoplasm"/>
    <property type="evidence" value="ECO:0007669"/>
    <property type="project" value="TreeGrafter"/>
</dbReference>
<accession>A0A914NFV4</accession>
<dbReference type="AlphaFoldDB" id="A0A914NFV4"/>
<dbReference type="PANTHER" id="PTHR18947:SF28">
    <property type="entry name" value="GIRDIN, ISOFORM A"/>
    <property type="match status" value="1"/>
</dbReference>
<evidence type="ECO:0000313" key="3">
    <source>
        <dbReference type="WBParaSite" id="Minc3s04601g36633"/>
    </source>
</evidence>